<feature type="transmembrane region" description="Helical" evidence="8">
    <location>
        <begin position="195"/>
        <end position="216"/>
    </location>
</feature>
<feature type="transmembrane region" description="Helical" evidence="8">
    <location>
        <begin position="12"/>
        <end position="29"/>
    </location>
</feature>
<evidence type="ECO:0000313" key="10">
    <source>
        <dbReference type="Proteomes" id="UP000824179"/>
    </source>
</evidence>
<comment type="caution">
    <text evidence="9">The sequence shown here is derived from an EMBL/GenBank/DDBJ whole genome shotgun (WGS) entry which is preliminary data.</text>
</comment>
<feature type="transmembrane region" description="Helical" evidence="8">
    <location>
        <begin position="171"/>
        <end position="189"/>
    </location>
</feature>
<keyword evidence="5 8" id="KW-0812">Transmembrane</keyword>
<dbReference type="EMBL" id="DVHB01000047">
    <property type="protein sequence ID" value="HIR39222.1"/>
    <property type="molecule type" value="Genomic_DNA"/>
</dbReference>
<proteinExistence type="inferred from homology"/>
<keyword evidence="3" id="KW-0813">Transport</keyword>
<feature type="transmembrane region" description="Helical" evidence="8">
    <location>
        <begin position="59"/>
        <end position="77"/>
    </location>
</feature>
<dbReference type="PANTHER" id="PTHR36122">
    <property type="entry name" value="NICOTINAMIDE RIBOSIDE TRANSPORTER PNUC"/>
    <property type="match status" value="1"/>
</dbReference>
<evidence type="ECO:0000256" key="3">
    <source>
        <dbReference type="ARBA" id="ARBA00022448"/>
    </source>
</evidence>
<feature type="transmembrane region" description="Helical" evidence="8">
    <location>
        <begin position="122"/>
        <end position="140"/>
    </location>
</feature>
<feature type="transmembrane region" description="Helical" evidence="8">
    <location>
        <begin position="146"/>
        <end position="164"/>
    </location>
</feature>
<protein>
    <submittedName>
        <fullName evidence="9">Nicotinamide mononucleotide transporter</fullName>
    </submittedName>
</protein>
<reference evidence="9" key="2">
    <citation type="journal article" date="2021" name="PeerJ">
        <title>Extensive microbial diversity within the chicken gut microbiome revealed by metagenomics and culture.</title>
        <authorList>
            <person name="Gilroy R."/>
            <person name="Ravi A."/>
            <person name="Getino M."/>
            <person name="Pursley I."/>
            <person name="Horton D.L."/>
            <person name="Alikhan N.F."/>
            <person name="Baker D."/>
            <person name="Gharbi K."/>
            <person name="Hall N."/>
            <person name="Watson M."/>
            <person name="Adriaenssens E.M."/>
            <person name="Foster-Nyarko E."/>
            <person name="Jarju S."/>
            <person name="Secka A."/>
            <person name="Antonio M."/>
            <person name="Oren A."/>
            <person name="Chaudhuri R.R."/>
            <person name="La Ragione R."/>
            <person name="Hildebrand F."/>
            <person name="Pallen M.J."/>
        </authorList>
    </citation>
    <scope>NUCLEOTIDE SEQUENCE</scope>
    <source>
        <strain evidence="9">ChiW25-3613</strain>
    </source>
</reference>
<keyword evidence="7 8" id="KW-0472">Membrane</keyword>
<keyword evidence="4" id="KW-1003">Cell membrane</keyword>
<gene>
    <name evidence="9" type="ORF">IAB90_02465</name>
</gene>
<evidence type="ECO:0000256" key="4">
    <source>
        <dbReference type="ARBA" id="ARBA00022475"/>
    </source>
</evidence>
<feature type="transmembrane region" description="Helical" evidence="8">
    <location>
        <begin position="83"/>
        <end position="101"/>
    </location>
</feature>
<comment type="subcellular location">
    <subcellularLocation>
        <location evidence="1">Cell membrane</location>
        <topology evidence="1">Multi-pass membrane protein</topology>
    </subcellularLocation>
</comment>
<evidence type="ECO:0000256" key="5">
    <source>
        <dbReference type="ARBA" id="ARBA00022692"/>
    </source>
</evidence>
<comment type="similarity">
    <text evidence="2">Belongs to the nicotinamide ribonucleoside (NR) uptake permease (TC 4.B.1) family.</text>
</comment>
<dbReference type="GO" id="GO:0034257">
    <property type="term" value="F:nicotinamide riboside transmembrane transporter activity"/>
    <property type="evidence" value="ECO:0007669"/>
    <property type="project" value="InterPro"/>
</dbReference>
<sequence length="236" mass="26394">MKKILSYFTKGEWALFASSVTLIIISFAVFDRQNYLTLAASLIGAAALIFNAKGNPIGQALMIVFSVLYGIISYACAYYGEMITYLGMTMPMAIVSLIIWLKNPFKGKRSQVEINHIKGREWLLLAALTIVVTVAFYFILSVLNTANIIPSTISVATSFAAAYLTFRRTPWFSLLYAANDVVLIVLWVLATLDDISYVSVIVCFAMFLVNDLYSFINWRKMQRMQKLARAAQKGEG</sequence>
<evidence type="ECO:0000256" key="8">
    <source>
        <dbReference type="SAM" id="Phobius"/>
    </source>
</evidence>
<organism evidence="9 10">
    <name type="scientific">Candidatus Coproplasma stercoripullorum</name>
    <dbReference type="NCBI Taxonomy" id="2840751"/>
    <lineage>
        <taxon>Bacteria</taxon>
        <taxon>Bacillati</taxon>
        <taxon>Bacillota</taxon>
        <taxon>Clostridia</taxon>
        <taxon>Eubacteriales</taxon>
        <taxon>Candidatus Coproplasma</taxon>
    </lineage>
</organism>
<evidence type="ECO:0000256" key="2">
    <source>
        <dbReference type="ARBA" id="ARBA00006669"/>
    </source>
</evidence>
<keyword evidence="6 8" id="KW-1133">Transmembrane helix</keyword>
<feature type="transmembrane region" description="Helical" evidence="8">
    <location>
        <begin position="35"/>
        <end position="52"/>
    </location>
</feature>
<evidence type="ECO:0000256" key="7">
    <source>
        <dbReference type="ARBA" id="ARBA00023136"/>
    </source>
</evidence>
<evidence type="ECO:0000256" key="6">
    <source>
        <dbReference type="ARBA" id="ARBA00022989"/>
    </source>
</evidence>
<dbReference type="PANTHER" id="PTHR36122:SF2">
    <property type="entry name" value="NICOTINAMIDE RIBOSIDE TRANSPORTER PNUC"/>
    <property type="match status" value="1"/>
</dbReference>
<dbReference type="InterPro" id="IPR006419">
    <property type="entry name" value="NMN_transpt_PnuC"/>
</dbReference>
<evidence type="ECO:0000313" key="9">
    <source>
        <dbReference type="EMBL" id="HIR39222.1"/>
    </source>
</evidence>
<dbReference type="AlphaFoldDB" id="A0A9D1AFI2"/>
<evidence type="ECO:0000256" key="1">
    <source>
        <dbReference type="ARBA" id="ARBA00004651"/>
    </source>
</evidence>
<dbReference type="NCBIfam" id="TIGR01528">
    <property type="entry name" value="NMN_trans_PnuC"/>
    <property type="match status" value="1"/>
</dbReference>
<dbReference type="Pfam" id="PF04973">
    <property type="entry name" value="NMN_transporter"/>
    <property type="match status" value="1"/>
</dbReference>
<reference evidence="9" key="1">
    <citation type="submission" date="2020-10" db="EMBL/GenBank/DDBJ databases">
        <authorList>
            <person name="Gilroy R."/>
        </authorList>
    </citation>
    <scope>NUCLEOTIDE SEQUENCE</scope>
    <source>
        <strain evidence="9">ChiW25-3613</strain>
    </source>
</reference>
<dbReference type="GO" id="GO:0005886">
    <property type="term" value="C:plasma membrane"/>
    <property type="evidence" value="ECO:0007669"/>
    <property type="project" value="UniProtKB-SubCell"/>
</dbReference>
<accession>A0A9D1AFI2</accession>
<dbReference type="Proteomes" id="UP000824179">
    <property type="component" value="Unassembled WGS sequence"/>
</dbReference>
<name>A0A9D1AFI2_9FIRM</name>